<name>A0A4Y2N2A4_ARAVE</name>
<evidence type="ECO:0000256" key="1">
    <source>
        <dbReference type="ARBA" id="ARBA00023157"/>
    </source>
</evidence>
<proteinExistence type="predicted"/>
<keyword evidence="1" id="KW-1015">Disulfide bond</keyword>
<keyword evidence="6" id="KW-1185">Reference proteome</keyword>
<evidence type="ECO:0000259" key="4">
    <source>
        <dbReference type="PROSITE" id="PS50923"/>
    </source>
</evidence>
<dbReference type="Pfam" id="PF00084">
    <property type="entry name" value="Sushi"/>
    <property type="match status" value="1"/>
</dbReference>
<feature type="domain" description="Sushi" evidence="4">
    <location>
        <begin position="42"/>
        <end position="107"/>
    </location>
</feature>
<evidence type="ECO:0000313" key="5">
    <source>
        <dbReference type="EMBL" id="GBN33022.1"/>
    </source>
</evidence>
<dbReference type="AlphaFoldDB" id="A0A4Y2N2A4"/>
<evidence type="ECO:0000313" key="6">
    <source>
        <dbReference type="Proteomes" id="UP000499080"/>
    </source>
</evidence>
<keyword evidence="3" id="KW-1133">Transmembrane helix</keyword>
<accession>A0A4Y2N2A4</accession>
<dbReference type="InterPro" id="IPR035976">
    <property type="entry name" value="Sushi/SCR/CCP_sf"/>
</dbReference>
<dbReference type="SMART" id="SM00032">
    <property type="entry name" value="CCP"/>
    <property type="match status" value="1"/>
</dbReference>
<gene>
    <name evidence="5" type="ORF">AVEN_101094_1</name>
</gene>
<feature type="transmembrane region" description="Helical" evidence="3">
    <location>
        <begin position="207"/>
        <end position="226"/>
    </location>
</feature>
<dbReference type="PROSITE" id="PS50923">
    <property type="entry name" value="SUSHI"/>
    <property type="match status" value="1"/>
</dbReference>
<sequence length="283" mass="31975">MKEKPLAERCILIAVGECKHTFDLPPNMLENAAHNATQQKETLCDPVVANVNPSEGEWESDGKSAEYSVGTKMTLKCSPGYHSEGHPLTVTCRKSGTWTRTSATCKKNKLQKDNKILRKKHLEIIKIPWRSREKCRIELQVNAEQYRYKGVEEKPEKYHKILGKTFVMRQGKMAWHSQEKDKNELKLNTTQRHYSGIEDKSQKDYKILAIVAGSALFTVILILFGLKIFLIPRKRTGGVFVIRKPGENNSYSTLPSAGGLSTTDLSEAEYSPVYIMKQSKTAG</sequence>
<dbReference type="OrthoDB" id="6051552at2759"/>
<dbReference type="Gene3D" id="2.10.70.10">
    <property type="entry name" value="Complement Module, domain 1"/>
    <property type="match status" value="1"/>
</dbReference>
<dbReference type="SUPFAM" id="SSF57535">
    <property type="entry name" value="Complement control module/SCR domain"/>
    <property type="match status" value="1"/>
</dbReference>
<keyword evidence="2" id="KW-0768">Sushi</keyword>
<evidence type="ECO:0000256" key="2">
    <source>
        <dbReference type="PROSITE-ProRule" id="PRU00302"/>
    </source>
</evidence>
<dbReference type="CDD" id="cd00033">
    <property type="entry name" value="CCP"/>
    <property type="match status" value="1"/>
</dbReference>
<dbReference type="EMBL" id="BGPR01008321">
    <property type="protein sequence ID" value="GBN33022.1"/>
    <property type="molecule type" value="Genomic_DNA"/>
</dbReference>
<keyword evidence="3" id="KW-0472">Membrane</keyword>
<dbReference type="InterPro" id="IPR000436">
    <property type="entry name" value="Sushi_SCR_CCP_dom"/>
</dbReference>
<evidence type="ECO:0000256" key="3">
    <source>
        <dbReference type="SAM" id="Phobius"/>
    </source>
</evidence>
<keyword evidence="3" id="KW-0812">Transmembrane</keyword>
<protein>
    <recommendedName>
        <fullName evidence="4">Sushi domain-containing protein</fullName>
    </recommendedName>
</protein>
<reference evidence="5 6" key="1">
    <citation type="journal article" date="2019" name="Sci. Rep.">
        <title>Orb-weaving spider Araneus ventricosus genome elucidates the spidroin gene catalogue.</title>
        <authorList>
            <person name="Kono N."/>
            <person name="Nakamura H."/>
            <person name="Ohtoshi R."/>
            <person name="Moran D.A.P."/>
            <person name="Shinohara A."/>
            <person name="Yoshida Y."/>
            <person name="Fujiwara M."/>
            <person name="Mori M."/>
            <person name="Tomita M."/>
            <person name="Arakawa K."/>
        </authorList>
    </citation>
    <scope>NUCLEOTIDE SEQUENCE [LARGE SCALE GENOMIC DNA]</scope>
</reference>
<comment type="caution">
    <text evidence="2">Lacks conserved residue(s) required for the propagation of feature annotation.</text>
</comment>
<organism evidence="5 6">
    <name type="scientific">Araneus ventricosus</name>
    <name type="common">Orbweaver spider</name>
    <name type="synonym">Epeira ventricosa</name>
    <dbReference type="NCBI Taxonomy" id="182803"/>
    <lineage>
        <taxon>Eukaryota</taxon>
        <taxon>Metazoa</taxon>
        <taxon>Ecdysozoa</taxon>
        <taxon>Arthropoda</taxon>
        <taxon>Chelicerata</taxon>
        <taxon>Arachnida</taxon>
        <taxon>Araneae</taxon>
        <taxon>Araneomorphae</taxon>
        <taxon>Entelegynae</taxon>
        <taxon>Araneoidea</taxon>
        <taxon>Araneidae</taxon>
        <taxon>Araneus</taxon>
    </lineage>
</organism>
<dbReference type="Proteomes" id="UP000499080">
    <property type="component" value="Unassembled WGS sequence"/>
</dbReference>
<comment type="caution">
    <text evidence="5">The sequence shown here is derived from an EMBL/GenBank/DDBJ whole genome shotgun (WGS) entry which is preliminary data.</text>
</comment>